<reference evidence="1 2" key="1">
    <citation type="submission" date="2018-06" db="EMBL/GenBank/DDBJ databases">
        <title>Comparative genomics of Brasilonema spp. strains.</title>
        <authorList>
            <person name="Alvarenga D.O."/>
            <person name="Fiore M.F."/>
            <person name="Varani A.M."/>
        </authorList>
    </citation>
    <scope>NUCLEOTIDE SEQUENCE [LARGE SCALE GENOMIC DNA]</scope>
    <source>
        <strain evidence="1 2">CENA114</strain>
    </source>
</reference>
<dbReference type="Proteomes" id="UP000503129">
    <property type="component" value="Chromosome"/>
</dbReference>
<evidence type="ECO:0000313" key="2">
    <source>
        <dbReference type="Proteomes" id="UP000503129"/>
    </source>
</evidence>
<dbReference type="EMBL" id="CP030118">
    <property type="protein sequence ID" value="QDL10071.1"/>
    <property type="molecule type" value="Genomic_DNA"/>
</dbReference>
<dbReference type="Gene3D" id="2.40.160.20">
    <property type="match status" value="1"/>
</dbReference>
<name>A0A856MKE8_9CYAN</name>
<protein>
    <submittedName>
        <fullName evidence="1">DUF3237 domain-containing protein</fullName>
    </submittedName>
</protein>
<dbReference type="KEGG" id="bsen:DP114_21180"/>
<evidence type="ECO:0000313" key="1">
    <source>
        <dbReference type="EMBL" id="QDL10071.1"/>
    </source>
</evidence>
<accession>A0A856MKE8</accession>
<dbReference type="AlphaFoldDB" id="A0A856MKE8"/>
<sequence>MSDQSLQLVHEFTCQVACGPPHEVGDGPYGGRQYFEMTGGRVEGPRLKGKLLGAGSDWMLTGPDGFIRMDVRVQIETDDGAILCAHYFGPAEANEKLKWAVSVCAPTEFADQSIRSHWVLETGDPRYAWVNQTVFVGQGRLLPPVPAGLFHSIRRQDLSIRSAMIFGTKVIENLHFDPKNSIILHKN</sequence>
<dbReference type="PANTHER" id="PTHR37315">
    <property type="entry name" value="UPF0311 PROTEIN BLR7842"/>
    <property type="match status" value="1"/>
</dbReference>
<organism evidence="1 2">
    <name type="scientific">Brasilonema sennae CENA114</name>
    <dbReference type="NCBI Taxonomy" id="415709"/>
    <lineage>
        <taxon>Bacteria</taxon>
        <taxon>Bacillati</taxon>
        <taxon>Cyanobacteriota</taxon>
        <taxon>Cyanophyceae</taxon>
        <taxon>Nostocales</taxon>
        <taxon>Scytonemataceae</taxon>
        <taxon>Brasilonema</taxon>
        <taxon>Bromeliae group (in: Brasilonema)</taxon>
    </lineage>
</organism>
<keyword evidence="2" id="KW-1185">Reference proteome</keyword>
<dbReference type="Pfam" id="PF11578">
    <property type="entry name" value="DUF3237"/>
    <property type="match status" value="1"/>
</dbReference>
<dbReference type="InterPro" id="IPR020915">
    <property type="entry name" value="UPF0311"/>
</dbReference>
<gene>
    <name evidence="1" type="ORF">DP114_21180</name>
</gene>
<dbReference type="PANTHER" id="PTHR37315:SF1">
    <property type="entry name" value="UPF0311 PROTEIN BLR7842"/>
    <property type="match status" value="1"/>
</dbReference>
<proteinExistence type="predicted"/>
<dbReference type="RefSeq" id="WP_169265060.1">
    <property type="nucleotide sequence ID" value="NZ_CAWOXK010000001.1"/>
</dbReference>